<evidence type="ECO:0000313" key="3">
    <source>
        <dbReference type="Proteomes" id="UP000243342"/>
    </source>
</evidence>
<evidence type="ECO:0000256" key="1">
    <source>
        <dbReference type="SAM" id="MobiDB-lite"/>
    </source>
</evidence>
<name>A0A1J7C076_9ACTN</name>
<accession>A0A1J7C076</accession>
<dbReference type="RefSeq" id="WP_071654865.1">
    <property type="nucleotide sequence ID" value="NZ_MLCF01000006.1"/>
</dbReference>
<evidence type="ECO:0000313" key="2">
    <source>
        <dbReference type="EMBL" id="OIV39129.1"/>
    </source>
</evidence>
<organism evidence="2 3">
    <name type="scientific">Mangrovactinospora gilvigrisea</name>
    <dbReference type="NCBI Taxonomy" id="1428644"/>
    <lineage>
        <taxon>Bacteria</taxon>
        <taxon>Bacillati</taxon>
        <taxon>Actinomycetota</taxon>
        <taxon>Actinomycetes</taxon>
        <taxon>Kitasatosporales</taxon>
        <taxon>Streptomycetaceae</taxon>
        <taxon>Mangrovactinospora</taxon>
    </lineage>
</organism>
<dbReference type="EMBL" id="MLCF01000006">
    <property type="protein sequence ID" value="OIV39129.1"/>
    <property type="molecule type" value="Genomic_DNA"/>
</dbReference>
<dbReference type="AlphaFoldDB" id="A0A1J7C076"/>
<dbReference type="STRING" id="1428644.BIV57_02010"/>
<protein>
    <submittedName>
        <fullName evidence="2">Uncharacterized protein</fullName>
    </submittedName>
</protein>
<feature type="region of interest" description="Disordered" evidence="1">
    <location>
        <begin position="37"/>
        <end position="65"/>
    </location>
</feature>
<keyword evidence="3" id="KW-1185">Reference proteome</keyword>
<reference evidence="2 3" key="1">
    <citation type="submission" date="2016-10" db="EMBL/GenBank/DDBJ databases">
        <title>Genome sequence of Streptomyces gilvigriseus MUSC 26.</title>
        <authorList>
            <person name="Lee L.-H."/>
            <person name="Ser H.-L."/>
        </authorList>
    </citation>
    <scope>NUCLEOTIDE SEQUENCE [LARGE SCALE GENOMIC DNA]</scope>
    <source>
        <strain evidence="2 3">MUSC 26</strain>
    </source>
</reference>
<gene>
    <name evidence="2" type="ORF">BIV57_02010</name>
</gene>
<dbReference type="Proteomes" id="UP000243342">
    <property type="component" value="Unassembled WGS sequence"/>
</dbReference>
<sequence length="274" mass="30233">MTPHPQLQPGQLYAHHRDHGPLRPALLISPDLWQRNGGTGTYHPADEGAEPSPGDYDTHVSSRTGLLTITPRKEITGASLTDPASETVDTLFRTLAHAAVLLLEVRHLAAKDPEHFTRDLELMLPPPLQLDLLPPMALPCTWQHHQGHNWPASTVTTPAEDADELSAFAPRSGIVFQPMVVEVSAPRHPWGPQAPKLLLVRHPSDPDQWALATAGPGHSWMKRAWTGTGWMRTEGNYAGWWWGTVKQATDLAIQLIRAPRALMEHLPRPSTDPA</sequence>
<comment type="caution">
    <text evidence="2">The sequence shown here is derived from an EMBL/GenBank/DDBJ whole genome shotgun (WGS) entry which is preliminary data.</text>
</comment>
<proteinExistence type="predicted"/>